<evidence type="ECO:0000256" key="2">
    <source>
        <dbReference type="ARBA" id="ARBA00022692"/>
    </source>
</evidence>
<dbReference type="GO" id="GO:0005886">
    <property type="term" value="C:plasma membrane"/>
    <property type="evidence" value="ECO:0007669"/>
    <property type="project" value="UniProtKB-SubCell"/>
</dbReference>
<dbReference type="PANTHER" id="PTHR23501">
    <property type="entry name" value="MAJOR FACILITATOR SUPERFAMILY"/>
    <property type="match status" value="1"/>
</dbReference>
<dbReference type="GO" id="GO:0022857">
    <property type="term" value="F:transmembrane transporter activity"/>
    <property type="evidence" value="ECO:0007669"/>
    <property type="project" value="InterPro"/>
</dbReference>
<organism evidence="7 8">
    <name type="scientific">Nocardioides pocheonensis</name>
    <dbReference type="NCBI Taxonomy" id="661485"/>
    <lineage>
        <taxon>Bacteria</taxon>
        <taxon>Bacillati</taxon>
        <taxon>Actinomycetota</taxon>
        <taxon>Actinomycetes</taxon>
        <taxon>Propionibacteriales</taxon>
        <taxon>Nocardioidaceae</taxon>
        <taxon>Nocardioides</taxon>
    </lineage>
</organism>
<sequence>MDNVVREPHPRPAVVVAVACYCGIVVALTQTMIIPLVPVLPRILSSSPADASWAITATLLAAAVTMPIAGRLGDMVGKRLMLLVSLSALVAGSVLCAVSSALEVVVAGRALQGLSMGAIALGISIMRDELPADRVGSAVAQVSATLGVGGAVGLPVAAVIAEKGSWHTLFWVAAVLALLGVVAVAVLVPESPVRTPARFDLLGAVGVAAGLLMLLVAITKGGDWGWGDRLTLGLVAGSLVVFLVWGAWELRTAAPLVDLRVSARPQVLFTNISSVAVGFAMYGMSLIPMQILMAPAQTGYGMGRSMIQAGLLLAPSGFVMYLFSSVGARLSAARGPRTSLATGIVVIGCGYVSALFLRDQPWEITLATVFIGAGIGIAYAAMPALIMGAVPITETAAANGLNALMRSMGTSLSSAVVSVVLAHEVVHLGPVTLPSSHGFTVALLVSIGAAGVALAFSLAIPRPRPAVPPRVDSEERTVVGAEARA</sequence>
<evidence type="ECO:0000256" key="3">
    <source>
        <dbReference type="ARBA" id="ARBA00022989"/>
    </source>
</evidence>
<evidence type="ECO:0000259" key="6">
    <source>
        <dbReference type="PROSITE" id="PS50850"/>
    </source>
</evidence>
<dbReference type="InterPro" id="IPR036259">
    <property type="entry name" value="MFS_trans_sf"/>
</dbReference>
<feature type="transmembrane region" description="Helical" evidence="5">
    <location>
        <begin position="340"/>
        <end position="357"/>
    </location>
</feature>
<dbReference type="InterPro" id="IPR011701">
    <property type="entry name" value="MFS"/>
</dbReference>
<evidence type="ECO:0000256" key="5">
    <source>
        <dbReference type="SAM" id="Phobius"/>
    </source>
</evidence>
<dbReference type="CDD" id="cd17504">
    <property type="entry name" value="MFS_MMR_MDR_like"/>
    <property type="match status" value="1"/>
</dbReference>
<feature type="transmembrane region" description="Helical" evidence="5">
    <location>
        <begin position="307"/>
        <end position="328"/>
    </location>
</feature>
<feature type="transmembrane region" description="Helical" evidence="5">
    <location>
        <begin position="166"/>
        <end position="187"/>
    </location>
</feature>
<feature type="transmembrane region" description="Helical" evidence="5">
    <location>
        <begin position="404"/>
        <end position="426"/>
    </location>
</feature>
<proteinExistence type="predicted"/>
<dbReference type="InterPro" id="IPR020846">
    <property type="entry name" value="MFS_dom"/>
</dbReference>
<dbReference type="PROSITE" id="PS50850">
    <property type="entry name" value="MFS"/>
    <property type="match status" value="1"/>
</dbReference>
<feature type="transmembrane region" description="Helical" evidence="5">
    <location>
        <begin position="12"/>
        <end position="33"/>
    </location>
</feature>
<comment type="caution">
    <text evidence="7">The sequence shown here is derived from an EMBL/GenBank/DDBJ whole genome shotgun (WGS) entry which is preliminary data.</text>
</comment>
<dbReference type="Gene3D" id="1.20.1720.10">
    <property type="entry name" value="Multidrug resistance protein D"/>
    <property type="match status" value="1"/>
</dbReference>
<dbReference type="PANTHER" id="PTHR23501:SF197">
    <property type="entry name" value="COMD"/>
    <property type="match status" value="1"/>
</dbReference>
<name>A0A3N0GR68_9ACTN</name>
<feature type="transmembrane region" description="Helical" evidence="5">
    <location>
        <begin position="438"/>
        <end position="460"/>
    </location>
</feature>
<keyword evidence="4 5" id="KW-0472">Membrane</keyword>
<keyword evidence="3 5" id="KW-1133">Transmembrane helix</keyword>
<evidence type="ECO:0000256" key="1">
    <source>
        <dbReference type="ARBA" id="ARBA00004651"/>
    </source>
</evidence>
<dbReference type="Pfam" id="PF07690">
    <property type="entry name" value="MFS_1"/>
    <property type="match status" value="1"/>
</dbReference>
<dbReference type="Gene3D" id="1.20.1250.20">
    <property type="entry name" value="MFS general substrate transporter like domains"/>
    <property type="match status" value="1"/>
</dbReference>
<feature type="transmembrane region" description="Helical" evidence="5">
    <location>
        <begin position="268"/>
        <end position="287"/>
    </location>
</feature>
<dbReference type="AlphaFoldDB" id="A0A3N0GR68"/>
<accession>A0A3N0GR68</accession>
<evidence type="ECO:0000313" key="8">
    <source>
        <dbReference type="Proteomes" id="UP000279994"/>
    </source>
</evidence>
<feature type="transmembrane region" description="Helical" evidence="5">
    <location>
        <begin position="138"/>
        <end position="160"/>
    </location>
</feature>
<evidence type="ECO:0000256" key="4">
    <source>
        <dbReference type="ARBA" id="ARBA00023136"/>
    </source>
</evidence>
<feature type="transmembrane region" description="Helical" evidence="5">
    <location>
        <begin position="230"/>
        <end position="248"/>
    </location>
</feature>
<comment type="subcellular location">
    <subcellularLocation>
        <location evidence="1">Cell membrane</location>
        <topology evidence="1">Multi-pass membrane protein</topology>
    </subcellularLocation>
</comment>
<dbReference type="EMBL" id="RJSF01000036">
    <property type="protein sequence ID" value="RNM14947.1"/>
    <property type="molecule type" value="Genomic_DNA"/>
</dbReference>
<dbReference type="SUPFAM" id="SSF103473">
    <property type="entry name" value="MFS general substrate transporter"/>
    <property type="match status" value="1"/>
</dbReference>
<dbReference type="Proteomes" id="UP000279994">
    <property type="component" value="Unassembled WGS sequence"/>
</dbReference>
<feature type="transmembrane region" description="Helical" evidence="5">
    <location>
        <begin position="199"/>
        <end position="218"/>
    </location>
</feature>
<feature type="transmembrane region" description="Helical" evidence="5">
    <location>
        <begin position="80"/>
        <end position="100"/>
    </location>
</feature>
<feature type="transmembrane region" description="Helical" evidence="5">
    <location>
        <begin position="106"/>
        <end position="126"/>
    </location>
</feature>
<feature type="transmembrane region" description="Helical" evidence="5">
    <location>
        <begin position="53"/>
        <end position="73"/>
    </location>
</feature>
<keyword evidence="2 5" id="KW-0812">Transmembrane</keyword>
<reference evidence="7 8" key="1">
    <citation type="submission" date="2018-11" db="EMBL/GenBank/DDBJ databases">
        <authorList>
            <person name="Li F."/>
        </authorList>
    </citation>
    <scope>NUCLEOTIDE SEQUENCE [LARGE SCALE GENOMIC DNA]</scope>
    <source>
        <strain evidence="7 8">Gsoil 818</strain>
    </source>
</reference>
<evidence type="ECO:0000313" key="7">
    <source>
        <dbReference type="EMBL" id="RNM14947.1"/>
    </source>
</evidence>
<gene>
    <name evidence="7" type="ORF">EFL26_09530</name>
</gene>
<protein>
    <submittedName>
        <fullName evidence="7">MFS transporter</fullName>
    </submittedName>
</protein>
<feature type="transmembrane region" description="Helical" evidence="5">
    <location>
        <begin position="369"/>
        <end position="392"/>
    </location>
</feature>
<keyword evidence="8" id="KW-1185">Reference proteome</keyword>
<dbReference type="OrthoDB" id="4484751at2"/>
<feature type="domain" description="Major facilitator superfamily (MFS) profile" evidence="6">
    <location>
        <begin position="15"/>
        <end position="464"/>
    </location>
</feature>